<dbReference type="GO" id="GO:0005886">
    <property type="term" value="C:plasma membrane"/>
    <property type="evidence" value="ECO:0007669"/>
    <property type="project" value="UniProtKB-SubCell"/>
</dbReference>
<proteinExistence type="inferred from homology"/>
<dbReference type="PANTHER" id="PTHR30572:SF4">
    <property type="entry name" value="ABC TRANSPORTER PERMEASE YTRF"/>
    <property type="match status" value="1"/>
</dbReference>
<keyword evidence="9" id="KW-0547">Nucleotide-binding</keyword>
<dbReference type="InterPro" id="IPR050250">
    <property type="entry name" value="Macrolide_Exporter_MacB"/>
</dbReference>
<keyword evidence="4 7" id="KW-1133">Transmembrane helix</keyword>
<feature type="transmembrane region" description="Helical" evidence="7">
    <location>
        <begin position="160"/>
        <end position="182"/>
    </location>
</feature>
<keyword evidence="5 7" id="KW-0472">Membrane</keyword>
<accession>A0A5J4Q2R0</accession>
<keyword evidence="9" id="KW-0378">Hydrolase</keyword>
<feature type="domain" description="ABC3 transporter permease C-terminal" evidence="8">
    <location>
        <begin position="73"/>
        <end position="192"/>
    </location>
</feature>
<dbReference type="GO" id="GO:0005524">
    <property type="term" value="F:ATP binding"/>
    <property type="evidence" value="ECO:0007669"/>
    <property type="project" value="UniProtKB-KW"/>
</dbReference>
<dbReference type="GO" id="GO:0022857">
    <property type="term" value="F:transmembrane transporter activity"/>
    <property type="evidence" value="ECO:0007669"/>
    <property type="project" value="TreeGrafter"/>
</dbReference>
<feature type="non-terminal residue" evidence="9">
    <location>
        <position position="1"/>
    </location>
</feature>
<reference evidence="9" key="1">
    <citation type="submission" date="2019-03" db="EMBL/GenBank/DDBJ databases">
        <title>Single cell metagenomics reveals metabolic interactions within the superorganism composed of flagellate Streblomastix strix and complex community of Bacteroidetes bacteria on its surface.</title>
        <authorList>
            <person name="Treitli S.C."/>
            <person name="Kolisko M."/>
            <person name="Husnik F."/>
            <person name="Keeling P."/>
            <person name="Hampl V."/>
        </authorList>
    </citation>
    <scope>NUCLEOTIDE SEQUENCE</scope>
    <source>
        <strain evidence="9">STM</strain>
    </source>
</reference>
<name>A0A5J4Q2R0_9ZZZZ</name>
<evidence type="ECO:0000256" key="5">
    <source>
        <dbReference type="ARBA" id="ARBA00023136"/>
    </source>
</evidence>
<protein>
    <submittedName>
        <fullName evidence="9">Macrolide export ATP-binding/permease protein</fullName>
        <ecNumber evidence="9">3.6.3.-</ecNumber>
    </submittedName>
</protein>
<organism evidence="9">
    <name type="scientific">termite gut metagenome</name>
    <dbReference type="NCBI Taxonomy" id="433724"/>
    <lineage>
        <taxon>unclassified sequences</taxon>
        <taxon>metagenomes</taxon>
        <taxon>organismal metagenomes</taxon>
    </lineage>
</organism>
<dbReference type="PANTHER" id="PTHR30572">
    <property type="entry name" value="MEMBRANE COMPONENT OF TRANSPORTER-RELATED"/>
    <property type="match status" value="1"/>
</dbReference>
<dbReference type="GO" id="GO:0016787">
    <property type="term" value="F:hydrolase activity"/>
    <property type="evidence" value="ECO:0007669"/>
    <property type="project" value="UniProtKB-KW"/>
</dbReference>
<keyword evidence="9" id="KW-0067">ATP-binding</keyword>
<evidence type="ECO:0000256" key="1">
    <source>
        <dbReference type="ARBA" id="ARBA00004651"/>
    </source>
</evidence>
<feature type="transmembrane region" description="Helical" evidence="7">
    <location>
        <begin position="114"/>
        <end position="140"/>
    </location>
</feature>
<comment type="subcellular location">
    <subcellularLocation>
        <location evidence="1">Cell membrane</location>
        <topology evidence="1">Multi-pass membrane protein</topology>
    </subcellularLocation>
</comment>
<sequence length="199" mass="21814">QQTYNLGKYIDMICITAKQGVKITELQSKMEQIIKEAHLIHPDDKQAVMFLNAEAMFSMVDNLFAGIRILVWMVGLGTLLAGVIGVSNIMMVTVRERTTEIGIRRAIGARPRDILQQILSESMVLTIIAGMLGISFAVLVLQVAEVGINTSGNLHARFQISFWLAIGTAVLLLTLGMFAGLAPAYRAMAIKPIEAIRDE</sequence>
<evidence type="ECO:0000313" key="9">
    <source>
        <dbReference type="EMBL" id="KAA6315151.1"/>
    </source>
</evidence>
<gene>
    <name evidence="9" type="ORF">EZS27_034348</name>
</gene>
<comment type="caution">
    <text evidence="9">The sequence shown here is derived from an EMBL/GenBank/DDBJ whole genome shotgun (WGS) entry which is preliminary data.</text>
</comment>
<dbReference type="InterPro" id="IPR003838">
    <property type="entry name" value="ABC3_permease_C"/>
</dbReference>
<keyword evidence="3 7" id="KW-0812">Transmembrane</keyword>
<evidence type="ECO:0000256" key="7">
    <source>
        <dbReference type="SAM" id="Phobius"/>
    </source>
</evidence>
<dbReference type="EMBL" id="SNRY01005364">
    <property type="protein sequence ID" value="KAA6315151.1"/>
    <property type="molecule type" value="Genomic_DNA"/>
</dbReference>
<feature type="transmembrane region" description="Helical" evidence="7">
    <location>
        <begin position="69"/>
        <end position="94"/>
    </location>
</feature>
<comment type="similarity">
    <text evidence="6">Belongs to the ABC-4 integral membrane protein family.</text>
</comment>
<evidence type="ECO:0000256" key="4">
    <source>
        <dbReference type="ARBA" id="ARBA00022989"/>
    </source>
</evidence>
<evidence type="ECO:0000256" key="6">
    <source>
        <dbReference type="ARBA" id="ARBA00038076"/>
    </source>
</evidence>
<evidence type="ECO:0000256" key="2">
    <source>
        <dbReference type="ARBA" id="ARBA00022475"/>
    </source>
</evidence>
<evidence type="ECO:0000256" key="3">
    <source>
        <dbReference type="ARBA" id="ARBA00022692"/>
    </source>
</evidence>
<keyword evidence="2" id="KW-1003">Cell membrane</keyword>
<dbReference type="EC" id="3.6.3.-" evidence="9"/>
<evidence type="ECO:0000259" key="8">
    <source>
        <dbReference type="Pfam" id="PF02687"/>
    </source>
</evidence>
<dbReference type="Pfam" id="PF02687">
    <property type="entry name" value="FtsX"/>
    <property type="match status" value="1"/>
</dbReference>
<dbReference type="AlphaFoldDB" id="A0A5J4Q2R0"/>